<evidence type="ECO:0000256" key="2">
    <source>
        <dbReference type="ARBA" id="ARBA00022723"/>
    </source>
</evidence>
<evidence type="ECO:0000313" key="9">
    <source>
        <dbReference type="EMBL" id="KLN62360.1"/>
    </source>
</evidence>
<keyword evidence="4" id="KW-0862">Zinc</keyword>
<accession>A0A0H2N0B6</accession>
<evidence type="ECO:0000313" key="10">
    <source>
        <dbReference type="Proteomes" id="UP000035444"/>
    </source>
</evidence>
<dbReference type="STRING" id="1489064.WH96_02305"/>
<evidence type="ECO:0000256" key="3">
    <source>
        <dbReference type="ARBA" id="ARBA00022741"/>
    </source>
</evidence>
<sequence>MTSLPSQIFRFAPSPSGHLHLGHAYSALFSWTQAQKHNAQFILRIEDIDTTRCRKEYADAIYEDLSWLGLNWTKPPRIQSEHTEDYDQALIKLKEQDLLYPCFCTRKDIQNEVRQSNRAPHGPDGLIYPGTCKNLSLSQREERIAQGESYALRLNMARARTLTGELYWLDEREGNIKATPEIFGDVVLARKDIHTSYHLSVTVDDALQNISCITRGTDLFEATHIHRLLQAVLKLPVPTWHHHELIHDEEGNRLAKRHNSLAIRELRGQGKSPEDIKEMVGIKNLS</sequence>
<dbReference type="Pfam" id="PF00749">
    <property type="entry name" value="tRNA-synt_1c"/>
    <property type="match status" value="1"/>
</dbReference>
<dbReference type="OrthoDB" id="9807503at2"/>
<name>A0A0H2N0B6_9PROT</name>
<evidence type="ECO:0000256" key="7">
    <source>
        <dbReference type="RuleBase" id="RU363037"/>
    </source>
</evidence>
<dbReference type="Gene3D" id="3.40.50.620">
    <property type="entry name" value="HUPs"/>
    <property type="match status" value="1"/>
</dbReference>
<evidence type="ECO:0000256" key="1">
    <source>
        <dbReference type="ARBA" id="ARBA00022598"/>
    </source>
</evidence>
<dbReference type="PANTHER" id="PTHR43311:SF1">
    <property type="entry name" value="GLUTAMYL-Q TRNA(ASP) SYNTHETASE"/>
    <property type="match status" value="1"/>
</dbReference>
<dbReference type="RefSeq" id="WP_047762483.1">
    <property type="nucleotide sequence ID" value="NZ_LAQL01000002.1"/>
</dbReference>
<dbReference type="InterPro" id="IPR049940">
    <property type="entry name" value="GluQ/Sye"/>
</dbReference>
<keyword evidence="1 7" id="KW-0436">Ligase</keyword>
<dbReference type="EMBL" id="LAQL01000002">
    <property type="protein sequence ID" value="KLN62360.1"/>
    <property type="molecule type" value="Genomic_DNA"/>
</dbReference>
<keyword evidence="7" id="KW-0648">Protein biosynthesis</keyword>
<dbReference type="GO" id="GO:0005524">
    <property type="term" value="F:ATP binding"/>
    <property type="evidence" value="ECO:0007669"/>
    <property type="project" value="UniProtKB-KW"/>
</dbReference>
<dbReference type="Proteomes" id="UP000035444">
    <property type="component" value="Unassembled WGS sequence"/>
</dbReference>
<dbReference type="InterPro" id="IPR001412">
    <property type="entry name" value="aa-tRNA-synth_I_CS"/>
</dbReference>
<dbReference type="GO" id="GO:0005829">
    <property type="term" value="C:cytosol"/>
    <property type="evidence" value="ECO:0007669"/>
    <property type="project" value="TreeGrafter"/>
</dbReference>
<keyword evidence="2" id="KW-0479">Metal-binding</keyword>
<dbReference type="PRINTS" id="PR00987">
    <property type="entry name" value="TRNASYNTHGLU"/>
</dbReference>
<comment type="caution">
    <text evidence="9">The sequence shown here is derived from an EMBL/GenBank/DDBJ whole genome shotgun (WGS) entry which is preliminary data.</text>
</comment>
<keyword evidence="10" id="KW-1185">Reference proteome</keyword>
<keyword evidence="3 7" id="KW-0547">Nucleotide-binding</keyword>
<dbReference type="InterPro" id="IPR014729">
    <property type="entry name" value="Rossmann-like_a/b/a_fold"/>
</dbReference>
<evidence type="ECO:0000259" key="8">
    <source>
        <dbReference type="Pfam" id="PF00749"/>
    </source>
</evidence>
<evidence type="ECO:0000256" key="4">
    <source>
        <dbReference type="ARBA" id="ARBA00022833"/>
    </source>
</evidence>
<dbReference type="SUPFAM" id="SSF52374">
    <property type="entry name" value="Nucleotidylyl transferase"/>
    <property type="match status" value="1"/>
</dbReference>
<protein>
    <submittedName>
        <fullName evidence="9">Glutamyl-tRNA synthetase</fullName>
    </submittedName>
</protein>
<dbReference type="PATRIC" id="fig|1489064.4.peg.1387"/>
<dbReference type="GO" id="GO:0006424">
    <property type="term" value="P:glutamyl-tRNA aminoacylation"/>
    <property type="evidence" value="ECO:0007669"/>
    <property type="project" value="TreeGrafter"/>
</dbReference>
<dbReference type="PANTHER" id="PTHR43311">
    <property type="entry name" value="GLUTAMATE--TRNA LIGASE"/>
    <property type="match status" value="1"/>
</dbReference>
<proteinExistence type="inferred from homology"/>
<dbReference type="GO" id="GO:0004818">
    <property type="term" value="F:glutamate-tRNA ligase activity"/>
    <property type="evidence" value="ECO:0007669"/>
    <property type="project" value="TreeGrafter"/>
</dbReference>
<gene>
    <name evidence="9" type="ORF">WH96_02305</name>
</gene>
<dbReference type="AlphaFoldDB" id="A0A0H2N0B6"/>
<evidence type="ECO:0000256" key="6">
    <source>
        <dbReference type="ARBA" id="ARBA00023146"/>
    </source>
</evidence>
<dbReference type="InterPro" id="IPR020058">
    <property type="entry name" value="Glu/Gln-tRNA-synth_Ib_cat-dom"/>
</dbReference>
<keyword evidence="6 7" id="KW-0030">Aminoacyl-tRNA synthetase</keyword>
<keyword evidence="5 7" id="KW-0067">ATP-binding</keyword>
<comment type="similarity">
    <text evidence="7">Belongs to the class-I aminoacyl-tRNA synthetase family.</text>
</comment>
<evidence type="ECO:0000256" key="5">
    <source>
        <dbReference type="ARBA" id="ARBA00022840"/>
    </source>
</evidence>
<reference evidence="9 10" key="1">
    <citation type="submission" date="2015-03" db="EMBL/GenBank/DDBJ databases">
        <title>Genome Sequence of Kiloniella spongiae MEBiC09566, isolated from a marine sponge.</title>
        <authorList>
            <person name="Shao Z."/>
            <person name="Wang L."/>
            <person name="Li X."/>
        </authorList>
    </citation>
    <scope>NUCLEOTIDE SEQUENCE [LARGE SCALE GENOMIC DNA]</scope>
    <source>
        <strain evidence="9 10">MEBiC09566</strain>
    </source>
</reference>
<dbReference type="InterPro" id="IPR000924">
    <property type="entry name" value="Glu/Gln-tRNA-synth"/>
</dbReference>
<dbReference type="PROSITE" id="PS00178">
    <property type="entry name" value="AA_TRNA_LIGASE_I"/>
    <property type="match status" value="1"/>
</dbReference>
<organism evidence="9 10">
    <name type="scientific">Kiloniella spongiae</name>
    <dbReference type="NCBI Taxonomy" id="1489064"/>
    <lineage>
        <taxon>Bacteria</taxon>
        <taxon>Pseudomonadati</taxon>
        <taxon>Pseudomonadota</taxon>
        <taxon>Alphaproteobacteria</taxon>
        <taxon>Rhodospirillales</taxon>
        <taxon>Kiloniellaceae</taxon>
        <taxon>Kiloniella</taxon>
    </lineage>
</organism>
<dbReference type="NCBIfam" id="NF004315">
    <property type="entry name" value="PRK05710.1-4"/>
    <property type="match status" value="1"/>
</dbReference>
<feature type="domain" description="Glutamyl/glutaminyl-tRNA synthetase class Ib catalytic" evidence="8">
    <location>
        <begin position="10"/>
        <end position="277"/>
    </location>
</feature>